<evidence type="ECO:0000313" key="2">
    <source>
        <dbReference type="Proteomes" id="UP000767854"/>
    </source>
</evidence>
<comment type="caution">
    <text evidence="1">The sequence shown here is derived from an EMBL/GenBank/DDBJ whole genome shotgun (WGS) entry which is preliminary data.</text>
</comment>
<name>A0ABS2MTT0_9FIRM</name>
<protein>
    <submittedName>
        <fullName evidence="1">Uncharacterized protein</fullName>
    </submittedName>
</protein>
<reference evidence="1 2" key="1">
    <citation type="submission" date="2021-01" db="EMBL/GenBank/DDBJ databases">
        <title>Genomic Encyclopedia of Type Strains, Phase IV (KMG-IV): sequencing the most valuable type-strain genomes for metagenomic binning, comparative biology and taxonomic classification.</title>
        <authorList>
            <person name="Goeker M."/>
        </authorList>
    </citation>
    <scope>NUCLEOTIDE SEQUENCE [LARGE SCALE GENOMIC DNA]</scope>
    <source>
        <strain evidence="1 2">DSM 24436</strain>
    </source>
</reference>
<dbReference type="RefSeq" id="WP_204665208.1">
    <property type="nucleotide sequence ID" value="NZ_JAFBDT010000030.1"/>
</dbReference>
<accession>A0ABS2MTT0</accession>
<evidence type="ECO:0000313" key="1">
    <source>
        <dbReference type="EMBL" id="MBM7562782.1"/>
    </source>
</evidence>
<gene>
    <name evidence="1" type="ORF">JOC49_002343</name>
</gene>
<organism evidence="1 2">
    <name type="scientific">Fusibacter tunisiensis</name>
    <dbReference type="NCBI Taxonomy" id="1008308"/>
    <lineage>
        <taxon>Bacteria</taxon>
        <taxon>Bacillati</taxon>
        <taxon>Bacillota</taxon>
        <taxon>Clostridia</taxon>
        <taxon>Eubacteriales</taxon>
        <taxon>Eubacteriales Family XII. Incertae Sedis</taxon>
        <taxon>Fusibacter</taxon>
    </lineage>
</organism>
<dbReference type="EMBL" id="JAFBDT010000030">
    <property type="protein sequence ID" value="MBM7562782.1"/>
    <property type="molecule type" value="Genomic_DNA"/>
</dbReference>
<sequence length="159" mass="18858">MSRLLDAELTIQTMKLRQMGAKIKTINSKMCYVKFDISGFEVSYVYNINKNGNYFLERIKPYPLAIKEFYDEEQVIEIIKVDLEQFKNAIKSHNIQSFIDINRRLHQSIQKFEDLFLYYNVPLEECDKIISLLDALDQELKDTKNSSNRIYTKKEPDNL</sequence>
<proteinExistence type="predicted"/>
<dbReference type="Proteomes" id="UP000767854">
    <property type="component" value="Unassembled WGS sequence"/>
</dbReference>
<keyword evidence="2" id="KW-1185">Reference proteome</keyword>